<reference evidence="1" key="1">
    <citation type="submission" date="2023-01" db="EMBL/GenBank/DDBJ databases">
        <title>Comparative genomic analysis of cold water coral derived Sulfitobacter faviae: insights into their metabolism and habitat adaptation.</title>
        <authorList>
            <person name="Guo Y."/>
            <person name="Lin S."/>
            <person name="Huang Z."/>
            <person name="Tang K."/>
            <person name="Wang X."/>
        </authorList>
    </citation>
    <scope>NUCLEOTIDE SEQUENCE</scope>
    <source>
        <strain evidence="1">SCSIO W_1865</strain>
    </source>
</reference>
<dbReference type="RefSeq" id="WP_271687814.1">
    <property type="nucleotide sequence ID" value="NZ_CP116423.1"/>
</dbReference>
<proteinExistence type="predicted"/>
<evidence type="ECO:0000313" key="2">
    <source>
        <dbReference type="Proteomes" id="UP001210770"/>
    </source>
</evidence>
<dbReference type="AlphaFoldDB" id="A0AAX3LM55"/>
<dbReference type="EMBL" id="CP116423">
    <property type="protein sequence ID" value="WCE69477.1"/>
    <property type="molecule type" value="Genomic_DNA"/>
</dbReference>
<gene>
    <name evidence="1" type="ORF">PL336_11770</name>
</gene>
<dbReference type="Proteomes" id="UP001210770">
    <property type="component" value="Chromosome"/>
</dbReference>
<sequence>MQRIVWRFDAAGRRERKRALGYAGEKRVFNMSVRPSAVLHGVRVVVWAMCRVRNRLRVKKTITHPSRNGGSAWVV</sequence>
<protein>
    <submittedName>
        <fullName evidence="1">Uncharacterized protein</fullName>
    </submittedName>
</protein>
<evidence type="ECO:0000313" key="1">
    <source>
        <dbReference type="EMBL" id="WCE69477.1"/>
    </source>
</evidence>
<name>A0AAX3LM55_9RHOB</name>
<accession>A0AAX3LM55</accession>
<organism evidence="1 2">
    <name type="scientific">Sulfitobacter faviae</name>
    <dbReference type="NCBI Taxonomy" id="1775881"/>
    <lineage>
        <taxon>Bacteria</taxon>
        <taxon>Pseudomonadati</taxon>
        <taxon>Pseudomonadota</taxon>
        <taxon>Alphaproteobacteria</taxon>
        <taxon>Rhodobacterales</taxon>
        <taxon>Roseobacteraceae</taxon>
        <taxon>Sulfitobacter</taxon>
    </lineage>
</organism>